<organism evidence="5">
    <name type="scientific">Psilocybe cubensis</name>
    <name type="common">Psychedelic mushroom</name>
    <name type="synonym">Stropharia cubensis</name>
    <dbReference type="NCBI Taxonomy" id="181762"/>
    <lineage>
        <taxon>Eukaryota</taxon>
        <taxon>Fungi</taxon>
        <taxon>Dikarya</taxon>
        <taxon>Basidiomycota</taxon>
        <taxon>Agaricomycotina</taxon>
        <taxon>Agaricomycetes</taxon>
        <taxon>Agaricomycetidae</taxon>
        <taxon>Agaricales</taxon>
        <taxon>Agaricineae</taxon>
        <taxon>Strophariaceae</taxon>
        <taxon>Psilocybe</taxon>
    </lineage>
</organism>
<reference evidence="5" key="1">
    <citation type="submission" date="2021-02" db="EMBL/GenBank/DDBJ databases">
        <title>Psilocybe cubensis genome.</title>
        <authorList>
            <person name="Mckernan K.J."/>
            <person name="Crawford S."/>
            <person name="Trippe A."/>
            <person name="Kane L.T."/>
            <person name="Mclaughlin S."/>
        </authorList>
    </citation>
    <scope>NUCLEOTIDE SEQUENCE [LARGE SCALE GENOMIC DNA]</scope>
    <source>
        <strain evidence="5">MGC-MH-2018</strain>
    </source>
</reference>
<dbReference type="InterPro" id="IPR024382">
    <property type="entry name" value="Vps3844_C"/>
</dbReference>
<dbReference type="AlphaFoldDB" id="A0A8H8CNH2"/>
<gene>
    <name evidence="5" type="ORF">JR316_002457</name>
</gene>
<evidence type="ECO:0000256" key="3">
    <source>
        <dbReference type="SAM" id="SignalP"/>
    </source>
</evidence>
<accession>A0A8H8CNH2</accession>
<sequence>MLASCSLAAILAACLHFTNAVDVYLSPSALYLHSDLSPEDASTALSRHLGLEAFEPLWGNSDPVYSEELFVGQGPKSALLVTVEERDAPAVLPTSLHQSFSLNTPPSAEIYSLSSVLSTYLHQASTNFASIFSSFQFGQSNDVASLVSFFKTSEQPAFAAVELSKLHDIGEQGGRYSEEYLDIADEIRALLQQLIDDDRFTVAVLTYTSPSVNKRAAPQETQAPLPPSDKLPPQQPIGSISTCFTTLDACNNGTSTCSGRGQCLQASKAGRTCFVCSCGITTTGEGNKIKTDHWAGESCERKDISGPFVLLTGTVIVIILLIVGSISLLYTVGDQPLPSTLLATAVPTKKE</sequence>
<keyword evidence="2" id="KW-0812">Transmembrane</keyword>
<name>A0A8H8CNH2_PSICU</name>
<evidence type="ECO:0000259" key="4">
    <source>
        <dbReference type="Pfam" id="PF12955"/>
    </source>
</evidence>
<feature type="chain" id="PRO_5034996570" description="Vacuolar sorting protein Vps3844 C-terminal domain-containing protein" evidence="3">
    <location>
        <begin position="21"/>
        <end position="351"/>
    </location>
</feature>
<keyword evidence="2" id="KW-0472">Membrane</keyword>
<dbReference type="PANTHER" id="PTHR36853:SF1">
    <property type="entry name" value="DUF3844 DOMAIN-CONTAINING PROTEIN"/>
    <property type="match status" value="1"/>
</dbReference>
<protein>
    <recommendedName>
        <fullName evidence="4">Vacuolar sorting protein Vps3844 C-terminal domain-containing protein</fullName>
    </recommendedName>
</protein>
<dbReference type="PANTHER" id="PTHR36853">
    <property type="entry name" value="EXPRESSED PROTEIN"/>
    <property type="match status" value="1"/>
</dbReference>
<dbReference type="EMBL" id="JAFIQS010000002">
    <property type="protein sequence ID" value="KAG5172952.1"/>
    <property type="molecule type" value="Genomic_DNA"/>
</dbReference>
<proteinExistence type="predicted"/>
<feature type="domain" description="Vacuolar sorting protein Vps3844 C-terminal" evidence="4">
    <location>
        <begin position="243"/>
        <end position="342"/>
    </location>
</feature>
<feature type="signal peptide" evidence="3">
    <location>
        <begin position="1"/>
        <end position="20"/>
    </location>
</feature>
<dbReference type="GO" id="GO:0005783">
    <property type="term" value="C:endoplasmic reticulum"/>
    <property type="evidence" value="ECO:0007669"/>
    <property type="project" value="TreeGrafter"/>
</dbReference>
<keyword evidence="2" id="KW-1133">Transmembrane helix</keyword>
<evidence type="ECO:0000256" key="2">
    <source>
        <dbReference type="SAM" id="Phobius"/>
    </source>
</evidence>
<comment type="caution">
    <text evidence="5">The sequence shown here is derived from an EMBL/GenBank/DDBJ whole genome shotgun (WGS) entry which is preliminary data.</text>
</comment>
<evidence type="ECO:0000256" key="1">
    <source>
        <dbReference type="SAM" id="MobiDB-lite"/>
    </source>
</evidence>
<feature type="transmembrane region" description="Helical" evidence="2">
    <location>
        <begin position="308"/>
        <end position="332"/>
    </location>
</feature>
<dbReference type="InterPro" id="IPR053065">
    <property type="entry name" value="Archenteron_Induction-Rel"/>
</dbReference>
<keyword evidence="3" id="KW-0732">Signal</keyword>
<dbReference type="Pfam" id="PF12955">
    <property type="entry name" value="Vps3844_C"/>
    <property type="match status" value="1"/>
</dbReference>
<feature type="region of interest" description="Disordered" evidence="1">
    <location>
        <begin position="213"/>
        <end position="232"/>
    </location>
</feature>
<evidence type="ECO:0000313" key="5">
    <source>
        <dbReference type="EMBL" id="KAG5172952.1"/>
    </source>
</evidence>